<keyword evidence="2" id="KW-1133">Transmembrane helix</keyword>
<evidence type="ECO:0000256" key="2">
    <source>
        <dbReference type="SAM" id="Phobius"/>
    </source>
</evidence>
<keyword evidence="2" id="KW-0472">Membrane</keyword>
<accession>A0AAJ1BBI9</accession>
<sequence>MGLSEQEKQILADMERQFSDVRVAEAPVAKSAGSEKSQKLNFSPKLVATMTLLVLMGIALLVVGISVWTISKFLAIVVAVAGFIVVLFAVTLPMNSRFSSFGVNPNKTATNNRSAANIPGSKRSFKQRQEEKWDRRNGER</sequence>
<proteinExistence type="predicted"/>
<gene>
    <name evidence="3" type="ORF">L0M99_00775</name>
</gene>
<evidence type="ECO:0000256" key="1">
    <source>
        <dbReference type="SAM" id="MobiDB-lite"/>
    </source>
</evidence>
<name>A0AAJ1BBI9_9ACTO</name>
<feature type="compositionally biased region" description="Polar residues" evidence="1">
    <location>
        <begin position="97"/>
        <end position="115"/>
    </location>
</feature>
<dbReference type="Proteomes" id="UP001200537">
    <property type="component" value="Unassembled WGS sequence"/>
</dbReference>
<dbReference type="Pfam" id="PF11239">
    <property type="entry name" value="DUF3040"/>
    <property type="match status" value="1"/>
</dbReference>
<dbReference type="AlphaFoldDB" id="A0AAJ1BBI9"/>
<organism evidence="3 4">
    <name type="scientific">Varibaculum cambriense</name>
    <dbReference type="NCBI Taxonomy" id="184870"/>
    <lineage>
        <taxon>Bacteria</taxon>
        <taxon>Bacillati</taxon>
        <taxon>Actinomycetota</taxon>
        <taxon>Actinomycetes</taxon>
        <taxon>Actinomycetales</taxon>
        <taxon>Actinomycetaceae</taxon>
        <taxon>Varibaculum</taxon>
    </lineage>
</organism>
<dbReference type="InterPro" id="IPR021401">
    <property type="entry name" value="DUF3040"/>
</dbReference>
<feature type="transmembrane region" description="Helical" evidence="2">
    <location>
        <begin position="46"/>
        <end position="67"/>
    </location>
</feature>
<feature type="compositionally biased region" description="Basic and acidic residues" evidence="1">
    <location>
        <begin position="127"/>
        <end position="140"/>
    </location>
</feature>
<dbReference type="RefSeq" id="WP_024058617.1">
    <property type="nucleotide sequence ID" value="NZ_JAGZVZ010000003.1"/>
</dbReference>
<feature type="region of interest" description="Disordered" evidence="1">
    <location>
        <begin position="97"/>
        <end position="140"/>
    </location>
</feature>
<evidence type="ECO:0000313" key="3">
    <source>
        <dbReference type="EMBL" id="MCG4617030.1"/>
    </source>
</evidence>
<comment type="caution">
    <text evidence="3">The sequence shown here is derived from an EMBL/GenBank/DDBJ whole genome shotgun (WGS) entry which is preliminary data.</text>
</comment>
<protein>
    <submittedName>
        <fullName evidence="3">DUF3040 domain-containing protein</fullName>
    </submittedName>
</protein>
<feature type="transmembrane region" description="Helical" evidence="2">
    <location>
        <begin position="73"/>
        <end position="92"/>
    </location>
</feature>
<evidence type="ECO:0000313" key="4">
    <source>
        <dbReference type="Proteomes" id="UP001200537"/>
    </source>
</evidence>
<reference evidence="3" key="1">
    <citation type="submission" date="2022-01" db="EMBL/GenBank/DDBJ databases">
        <title>Collection of gut derived symbiotic bacterial strains cultured from healthy donors.</title>
        <authorList>
            <person name="Lin H."/>
            <person name="Kohout C."/>
            <person name="Waligurski E."/>
            <person name="Pamer E.G."/>
        </authorList>
    </citation>
    <scope>NUCLEOTIDE SEQUENCE</scope>
    <source>
        <strain evidence="3">DFI.7.46</strain>
    </source>
</reference>
<keyword evidence="2" id="KW-0812">Transmembrane</keyword>
<dbReference type="EMBL" id="JAKNHJ010000001">
    <property type="protein sequence ID" value="MCG4617030.1"/>
    <property type="molecule type" value="Genomic_DNA"/>
</dbReference>